<dbReference type="InterPro" id="IPR051791">
    <property type="entry name" value="Pra-immunoreactive"/>
</dbReference>
<dbReference type="PANTHER" id="PTHR36115">
    <property type="entry name" value="PROLINE-RICH ANTIGEN HOMOLOG-RELATED"/>
    <property type="match status" value="1"/>
</dbReference>
<evidence type="ECO:0000256" key="3">
    <source>
        <dbReference type="ARBA" id="ARBA00022692"/>
    </source>
</evidence>
<dbReference type="InterPro" id="IPR010432">
    <property type="entry name" value="RDD"/>
</dbReference>
<dbReference type="EMBL" id="LM997413">
    <property type="protein sequence ID" value="CEA00645.1"/>
    <property type="molecule type" value="Genomic_DNA"/>
</dbReference>
<protein>
    <submittedName>
        <fullName evidence="8">RDD domain-containing protein</fullName>
    </submittedName>
</protein>
<feature type="transmembrane region" description="Helical" evidence="6">
    <location>
        <begin position="28"/>
        <end position="50"/>
    </location>
</feature>
<name>A0A078M339_9PSED</name>
<organism evidence="8">
    <name type="scientific">Pseudomonas saudimassiliensis</name>
    <dbReference type="NCBI Taxonomy" id="1461581"/>
    <lineage>
        <taxon>Bacteria</taxon>
        <taxon>Pseudomonadati</taxon>
        <taxon>Pseudomonadota</taxon>
        <taxon>Gammaproteobacteria</taxon>
        <taxon>Pseudomonadales</taxon>
        <taxon>Pseudomonadaceae</taxon>
        <taxon>Pseudomonas</taxon>
    </lineage>
</organism>
<feature type="transmembrane region" description="Helical" evidence="6">
    <location>
        <begin position="70"/>
        <end position="89"/>
    </location>
</feature>
<evidence type="ECO:0000256" key="6">
    <source>
        <dbReference type="SAM" id="Phobius"/>
    </source>
</evidence>
<feature type="domain" description="RDD" evidence="7">
    <location>
        <begin position="15"/>
        <end position="152"/>
    </location>
</feature>
<evidence type="ECO:0000256" key="4">
    <source>
        <dbReference type="ARBA" id="ARBA00022989"/>
    </source>
</evidence>
<dbReference type="EMBL" id="LK391969">
    <property type="protein sequence ID" value="CEF25222.1"/>
    <property type="molecule type" value="Genomic_DNA"/>
</dbReference>
<dbReference type="PANTHER" id="PTHR36115:SF10">
    <property type="entry name" value="RDD DOMAIN-CONTAINING PROTEIN"/>
    <property type="match status" value="1"/>
</dbReference>
<dbReference type="AlphaFoldDB" id="A0A078M339"/>
<evidence type="ECO:0000313" key="8">
    <source>
        <dbReference type="EMBL" id="CEA00645.1"/>
    </source>
</evidence>
<keyword evidence="3 6" id="KW-0812">Transmembrane</keyword>
<dbReference type="GO" id="GO:0005886">
    <property type="term" value="C:plasma membrane"/>
    <property type="evidence" value="ECO:0007669"/>
    <property type="project" value="UniProtKB-SubCell"/>
</dbReference>
<dbReference type="Pfam" id="PF06271">
    <property type="entry name" value="RDD"/>
    <property type="match status" value="1"/>
</dbReference>
<keyword evidence="4 6" id="KW-1133">Transmembrane helix</keyword>
<proteinExistence type="predicted"/>
<gene>
    <name evidence="8" type="ORF">BN1049_00124</name>
</gene>
<sequence>MAVKQLLPTGDFPAPGLFRRLASNFYDLLLVLALLMVLILVYQQGILRMVYGSEALQAMSDAGALDRDPVLTILMIVFIYGFFGLFWTLRGQTLGAQAWRVRVQQPDGRSITWQQAINRVTVGLISWLCGGLGIWWALWDKQSRTWPDIASGTRTVALPKR</sequence>
<evidence type="ECO:0000259" key="7">
    <source>
        <dbReference type="Pfam" id="PF06271"/>
    </source>
</evidence>
<accession>A0A078M339</accession>
<evidence type="ECO:0000256" key="5">
    <source>
        <dbReference type="ARBA" id="ARBA00023136"/>
    </source>
</evidence>
<keyword evidence="5 6" id="KW-0472">Membrane</keyword>
<evidence type="ECO:0000256" key="2">
    <source>
        <dbReference type="ARBA" id="ARBA00022475"/>
    </source>
</evidence>
<keyword evidence="2" id="KW-1003">Cell membrane</keyword>
<dbReference type="PATRIC" id="fig|1461581.3.peg.118"/>
<comment type="subcellular location">
    <subcellularLocation>
        <location evidence="1">Cell membrane</location>
        <topology evidence="1">Multi-pass membrane protein</topology>
    </subcellularLocation>
</comment>
<reference evidence="8" key="1">
    <citation type="submission" date="2014-07" db="EMBL/GenBank/DDBJ databases">
        <authorList>
            <person name="Urmite Genomes Urmite Genomes"/>
        </authorList>
    </citation>
    <scope>NUCLEOTIDE SEQUENCE</scope>
    <source>
        <strain evidence="8">12M76_air</strain>
    </source>
</reference>
<evidence type="ECO:0000256" key="1">
    <source>
        <dbReference type="ARBA" id="ARBA00004651"/>
    </source>
</evidence>
<feature type="transmembrane region" description="Helical" evidence="6">
    <location>
        <begin position="116"/>
        <end position="138"/>
    </location>
</feature>
<dbReference type="RefSeq" id="WP_044497718.1">
    <property type="nucleotide sequence ID" value="NZ_LK391969.1"/>
</dbReference>
<dbReference type="OrthoDB" id="9793824at2"/>